<dbReference type="InterPro" id="IPR050300">
    <property type="entry name" value="GDXG_lipolytic_enzyme"/>
</dbReference>
<evidence type="ECO:0000256" key="1">
    <source>
        <dbReference type="ARBA" id="ARBA00022801"/>
    </source>
</evidence>
<keyword evidence="2" id="KW-0732">Signal</keyword>
<comment type="caution">
    <text evidence="4">The sequence shown here is derived from an EMBL/GenBank/DDBJ whole genome shotgun (WGS) entry which is preliminary data.</text>
</comment>
<dbReference type="AlphaFoldDB" id="A0A5C6F3S3"/>
<evidence type="ECO:0000259" key="3">
    <source>
        <dbReference type="Pfam" id="PF20434"/>
    </source>
</evidence>
<gene>
    <name evidence="4" type="primary">lip2_2</name>
    <name evidence="4" type="ORF">Poly59_13930</name>
</gene>
<dbReference type="RefSeq" id="WP_246151446.1">
    <property type="nucleotide sequence ID" value="NZ_SJPX01000002.1"/>
</dbReference>
<feature type="chain" id="PRO_5022848126" evidence="2">
    <location>
        <begin position="29"/>
        <end position="314"/>
    </location>
</feature>
<dbReference type="EC" id="3.1.1.3" evidence="4"/>
<dbReference type="PANTHER" id="PTHR48081:SF13">
    <property type="entry name" value="ALPHA_BETA HYDROLASE"/>
    <property type="match status" value="1"/>
</dbReference>
<keyword evidence="1 4" id="KW-0378">Hydrolase</keyword>
<dbReference type="GO" id="GO:0004806">
    <property type="term" value="F:triacylglycerol lipase activity"/>
    <property type="evidence" value="ECO:0007669"/>
    <property type="project" value="UniProtKB-EC"/>
</dbReference>
<reference evidence="4 5" key="1">
    <citation type="submission" date="2019-02" db="EMBL/GenBank/DDBJ databases">
        <title>Deep-cultivation of Planctomycetes and their phenomic and genomic characterization uncovers novel biology.</title>
        <authorList>
            <person name="Wiegand S."/>
            <person name="Jogler M."/>
            <person name="Boedeker C."/>
            <person name="Pinto D."/>
            <person name="Vollmers J."/>
            <person name="Rivas-Marin E."/>
            <person name="Kohn T."/>
            <person name="Peeters S.H."/>
            <person name="Heuer A."/>
            <person name="Rast P."/>
            <person name="Oberbeckmann S."/>
            <person name="Bunk B."/>
            <person name="Jeske O."/>
            <person name="Meyerdierks A."/>
            <person name="Storesund J.E."/>
            <person name="Kallscheuer N."/>
            <person name="Luecker S."/>
            <person name="Lage O.M."/>
            <person name="Pohl T."/>
            <person name="Merkel B.J."/>
            <person name="Hornburger P."/>
            <person name="Mueller R.-W."/>
            <person name="Bruemmer F."/>
            <person name="Labrenz M."/>
            <person name="Spormann A.M."/>
            <person name="Op Den Camp H."/>
            <person name="Overmann J."/>
            <person name="Amann R."/>
            <person name="Jetten M.S.M."/>
            <person name="Mascher T."/>
            <person name="Medema M.H."/>
            <person name="Devos D.P."/>
            <person name="Kaster A.-K."/>
            <person name="Ovreas L."/>
            <person name="Rohde M."/>
            <person name="Galperin M.Y."/>
            <person name="Jogler C."/>
        </authorList>
    </citation>
    <scope>NUCLEOTIDE SEQUENCE [LARGE SCALE GENOMIC DNA]</scope>
    <source>
        <strain evidence="4 5">Poly59</strain>
    </source>
</reference>
<dbReference type="PANTHER" id="PTHR48081">
    <property type="entry name" value="AB HYDROLASE SUPERFAMILY PROTEIN C4A8.06C"/>
    <property type="match status" value="1"/>
</dbReference>
<accession>A0A5C6F3S3</accession>
<feature type="domain" description="BD-FAE-like" evidence="3">
    <location>
        <begin position="68"/>
        <end position="264"/>
    </location>
</feature>
<dbReference type="Pfam" id="PF20434">
    <property type="entry name" value="BD-FAE"/>
    <property type="match status" value="1"/>
</dbReference>
<dbReference type="InterPro" id="IPR049492">
    <property type="entry name" value="BD-FAE-like_dom"/>
</dbReference>
<dbReference type="Gene3D" id="3.40.50.1820">
    <property type="entry name" value="alpha/beta hydrolase"/>
    <property type="match status" value="1"/>
</dbReference>
<keyword evidence="5" id="KW-1185">Reference proteome</keyword>
<proteinExistence type="predicted"/>
<evidence type="ECO:0000313" key="5">
    <source>
        <dbReference type="Proteomes" id="UP000317977"/>
    </source>
</evidence>
<dbReference type="SUPFAM" id="SSF53474">
    <property type="entry name" value="alpha/beta-Hydrolases"/>
    <property type="match status" value="1"/>
</dbReference>
<sequence length="314" mass="33526" precursor="true">MYFSVTQSKRVLASAIVAMVSIAPCVGADEPKASENQVTSDVVYATADGIEMKLDLRVPATGVSTHHNSAKPALVVWIHGGGWRAGSRKKCPLTDLTQHGFAVASISYRFTDKAIFPAQIHDCKAAIRWLRAHQDQYGYDASWIAVAGSSAGGHLALLLGTSGGIGEMEGNLGEHGDQSSTIQAVIDYFGPSDFILRGKTQPERAYTTESGSLALLGGLRDGKVDPRMESMASPASYVSSNDPPLLVFHGTEDQTVLMDQSQRIVALYNEAGLSARLISVEGAGHGGKAFFTKDHFQRALDFLVQYPPAIASND</sequence>
<evidence type="ECO:0000256" key="2">
    <source>
        <dbReference type="SAM" id="SignalP"/>
    </source>
</evidence>
<dbReference type="EMBL" id="SJPX01000002">
    <property type="protein sequence ID" value="TWU55097.1"/>
    <property type="molecule type" value="Genomic_DNA"/>
</dbReference>
<evidence type="ECO:0000313" key="4">
    <source>
        <dbReference type="EMBL" id="TWU55097.1"/>
    </source>
</evidence>
<protein>
    <submittedName>
        <fullName evidence="4">Lipase 2</fullName>
        <ecNumber evidence="4">3.1.1.3</ecNumber>
    </submittedName>
</protein>
<name>A0A5C6F3S3_9BACT</name>
<dbReference type="InterPro" id="IPR029058">
    <property type="entry name" value="AB_hydrolase_fold"/>
</dbReference>
<feature type="signal peptide" evidence="2">
    <location>
        <begin position="1"/>
        <end position="28"/>
    </location>
</feature>
<organism evidence="4 5">
    <name type="scientific">Rubripirellula reticaptiva</name>
    <dbReference type="NCBI Taxonomy" id="2528013"/>
    <lineage>
        <taxon>Bacteria</taxon>
        <taxon>Pseudomonadati</taxon>
        <taxon>Planctomycetota</taxon>
        <taxon>Planctomycetia</taxon>
        <taxon>Pirellulales</taxon>
        <taxon>Pirellulaceae</taxon>
        <taxon>Rubripirellula</taxon>
    </lineage>
</organism>
<dbReference type="Proteomes" id="UP000317977">
    <property type="component" value="Unassembled WGS sequence"/>
</dbReference>